<organism evidence="4 5">
    <name type="scientific">Amycolatopsis silviterrae</name>
    <dbReference type="NCBI Taxonomy" id="1656914"/>
    <lineage>
        <taxon>Bacteria</taxon>
        <taxon>Bacillati</taxon>
        <taxon>Actinomycetota</taxon>
        <taxon>Actinomycetes</taxon>
        <taxon>Pseudonocardiales</taxon>
        <taxon>Pseudonocardiaceae</taxon>
        <taxon>Amycolatopsis</taxon>
    </lineage>
</organism>
<reference evidence="5" key="1">
    <citation type="journal article" date="2019" name="Int. J. Syst. Evol. Microbiol.">
        <title>The Global Catalogue of Microorganisms (GCM) 10K type strain sequencing project: providing services to taxonomists for standard genome sequencing and annotation.</title>
        <authorList>
            <consortium name="The Broad Institute Genomics Platform"/>
            <consortium name="The Broad Institute Genome Sequencing Center for Infectious Disease"/>
            <person name="Wu L."/>
            <person name="Ma J."/>
        </authorList>
    </citation>
    <scope>NUCLEOTIDE SEQUENCE [LARGE SCALE GENOMIC DNA]</scope>
    <source>
        <strain evidence="5">CGMCC 4.7641</strain>
    </source>
</reference>
<dbReference type="PROSITE" id="PS50977">
    <property type="entry name" value="HTH_TETR_2"/>
    <property type="match status" value="1"/>
</dbReference>
<dbReference type="SUPFAM" id="SSF48498">
    <property type="entry name" value="Tetracyclin repressor-like, C-terminal domain"/>
    <property type="match status" value="1"/>
</dbReference>
<dbReference type="InterPro" id="IPR036271">
    <property type="entry name" value="Tet_transcr_reg_TetR-rel_C_sf"/>
</dbReference>
<gene>
    <name evidence="4" type="ORF">ACFSVL_11060</name>
</gene>
<evidence type="ECO:0000313" key="4">
    <source>
        <dbReference type="EMBL" id="MFD2467938.1"/>
    </source>
</evidence>
<dbReference type="InterPro" id="IPR050624">
    <property type="entry name" value="HTH-type_Tx_Regulator"/>
</dbReference>
<sequence>MKGSQSQGIRKAKAEQTVLALKEAARKLFAERGYLATKITDILAEAGRSAGVFYDHFASKEELLEALIADFQSDAAAGAAAMDCAADEHDLSDRSQLRAHIEVFWRTYTSHLPVMVAMFQASMVDEGVTAGFGEWLNTTMLHQHLEHLEKRGVALAGEPALLASALSSMLLQFAYVWLATDGRAPGGTGARSAPSADEAVDMLTSLIHNGIVAKN</sequence>
<dbReference type="Gene3D" id="1.10.357.10">
    <property type="entry name" value="Tetracycline Repressor, domain 2"/>
    <property type="match status" value="1"/>
</dbReference>
<evidence type="ECO:0000256" key="2">
    <source>
        <dbReference type="PROSITE-ProRule" id="PRU00335"/>
    </source>
</evidence>
<keyword evidence="5" id="KW-1185">Reference proteome</keyword>
<dbReference type="InterPro" id="IPR009057">
    <property type="entry name" value="Homeodomain-like_sf"/>
</dbReference>
<dbReference type="Gene3D" id="1.10.10.60">
    <property type="entry name" value="Homeodomain-like"/>
    <property type="match status" value="1"/>
</dbReference>
<evidence type="ECO:0000259" key="3">
    <source>
        <dbReference type="PROSITE" id="PS50977"/>
    </source>
</evidence>
<dbReference type="PRINTS" id="PR00455">
    <property type="entry name" value="HTHTETR"/>
</dbReference>
<dbReference type="InterPro" id="IPR001647">
    <property type="entry name" value="HTH_TetR"/>
</dbReference>
<dbReference type="EMBL" id="JBHUKS010000006">
    <property type="protein sequence ID" value="MFD2467938.1"/>
    <property type="molecule type" value="Genomic_DNA"/>
</dbReference>
<dbReference type="PANTHER" id="PTHR43479">
    <property type="entry name" value="ACREF/ENVCD OPERON REPRESSOR-RELATED"/>
    <property type="match status" value="1"/>
</dbReference>
<keyword evidence="1 2" id="KW-0238">DNA-binding</keyword>
<dbReference type="Proteomes" id="UP001597483">
    <property type="component" value="Unassembled WGS sequence"/>
</dbReference>
<name>A0ABW5H3W3_9PSEU</name>
<feature type="domain" description="HTH tetR-type" evidence="3">
    <location>
        <begin position="15"/>
        <end position="75"/>
    </location>
</feature>
<evidence type="ECO:0000313" key="5">
    <source>
        <dbReference type="Proteomes" id="UP001597483"/>
    </source>
</evidence>
<protein>
    <submittedName>
        <fullName evidence="4">TetR/AcrR family transcriptional regulator</fullName>
    </submittedName>
</protein>
<evidence type="ECO:0000256" key="1">
    <source>
        <dbReference type="ARBA" id="ARBA00023125"/>
    </source>
</evidence>
<dbReference type="Pfam" id="PF00440">
    <property type="entry name" value="TetR_N"/>
    <property type="match status" value="1"/>
</dbReference>
<dbReference type="PANTHER" id="PTHR43479:SF11">
    <property type="entry name" value="ACREF_ENVCD OPERON REPRESSOR-RELATED"/>
    <property type="match status" value="1"/>
</dbReference>
<dbReference type="SUPFAM" id="SSF46689">
    <property type="entry name" value="Homeodomain-like"/>
    <property type="match status" value="1"/>
</dbReference>
<dbReference type="RefSeq" id="WP_378303114.1">
    <property type="nucleotide sequence ID" value="NZ_JBHUKS010000006.1"/>
</dbReference>
<proteinExistence type="predicted"/>
<comment type="caution">
    <text evidence="4">The sequence shown here is derived from an EMBL/GenBank/DDBJ whole genome shotgun (WGS) entry which is preliminary data.</text>
</comment>
<accession>A0ABW5H3W3</accession>
<feature type="DNA-binding region" description="H-T-H motif" evidence="2">
    <location>
        <begin position="38"/>
        <end position="57"/>
    </location>
</feature>